<dbReference type="InterPro" id="IPR057366">
    <property type="entry name" value="TRPM-like"/>
</dbReference>
<proteinExistence type="predicted"/>
<keyword evidence="3" id="KW-0812">Transmembrane</keyword>
<sequence>MPDSKLNPNSWIEQTFQKRECCAFIRSNKDPEKCGCGKYRETHNISVFSKRAYQSKRWSINKHTLTCPTDAYGTIEFLGSQHPYKAQYIRLSYDTEPADILCLFEKVWELAPPKLIISVHGGHKNFDLQPKLARLFRNGILKAAKSTNAWIITSGLDEGVVKHISAALEPVITTSKARTKIVSIGIAPWGLIKKRGALVGKNTNVFYHPQSFSSKSRYAVLNSRHSYYLFVDNGTVGRYGAEIILRRRLESFIMEKRMINGSCGRSVPVVCVVLEGESSTVRTVLDYVTIPPKVPVVICDGSGRASDLIAFAHQYVDENGELPENVYPQLLDLVKIIFGFDDDSAHRLIRDILSSVVYKNMITIFRMGDGPQHDLDHSILTALLKGHNLTSTKQLMLSLAWNRVDIAKTAIFTPGTDVYTKTVIPINRSYSENYTINPAVSIQIDNIPDRNKPTTIPRNYTNKEIRIDIETGLIHSEREEICLDFPYPFSDLFIWAVLTKRQDMAICMWEHGEEALAKALVGMRLYKSLAEEAVDDYIENEICAELREYSEQFYTRSLELLDHCHKHDDDNTLQLLTYELSNWGYETCLSLAVISNNKEFLAHPCSQILLSDLWHGGLRIRRHTNIKVIVGLLFPPYIFYLDFKSKEELMLQPQTVAEHEHDMRDTSSSSDESTSGSSSDEGDTSDGEHKQRNRKISQASTDSEHSLYGTVNAGHSYSRSSSLWI</sequence>
<dbReference type="Pfam" id="PF18139">
    <property type="entry name" value="LSDAT_euk"/>
    <property type="match status" value="1"/>
</dbReference>
<evidence type="ECO:0000256" key="2">
    <source>
        <dbReference type="ARBA" id="ARBA00022448"/>
    </source>
</evidence>
<evidence type="ECO:0000256" key="7">
    <source>
        <dbReference type="ARBA" id="ARBA00023303"/>
    </source>
</evidence>
<comment type="subcellular location">
    <subcellularLocation>
        <location evidence="1">Membrane</location>
        <topology evidence="1">Multi-pass membrane protein</topology>
    </subcellularLocation>
</comment>
<evidence type="ECO:0000313" key="12">
    <source>
        <dbReference type="WBParaSite" id="ACRNAN_scaffold2034.g11042.t1"/>
    </source>
</evidence>
<keyword evidence="7" id="KW-0407">Ion channel</keyword>
<dbReference type="Pfam" id="PF25508">
    <property type="entry name" value="TRPM2"/>
    <property type="match status" value="1"/>
</dbReference>
<keyword evidence="2" id="KW-0813">Transport</keyword>
<feature type="compositionally biased region" description="Low complexity" evidence="8">
    <location>
        <begin position="666"/>
        <end position="679"/>
    </location>
</feature>
<name>A0A914D7I8_9BILA</name>
<evidence type="ECO:0000256" key="8">
    <source>
        <dbReference type="SAM" id="MobiDB-lite"/>
    </source>
</evidence>
<feature type="domain" description="TRPM-like" evidence="10">
    <location>
        <begin position="485"/>
        <end position="603"/>
    </location>
</feature>
<evidence type="ECO:0000259" key="9">
    <source>
        <dbReference type="Pfam" id="PF18139"/>
    </source>
</evidence>
<evidence type="ECO:0000256" key="6">
    <source>
        <dbReference type="ARBA" id="ARBA00023136"/>
    </source>
</evidence>
<feature type="compositionally biased region" description="Polar residues" evidence="8">
    <location>
        <begin position="713"/>
        <end position="725"/>
    </location>
</feature>
<evidence type="ECO:0000313" key="11">
    <source>
        <dbReference type="Proteomes" id="UP000887540"/>
    </source>
</evidence>
<dbReference type="InterPro" id="IPR050927">
    <property type="entry name" value="TRPM"/>
</dbReference>
<dbReference type="PANTHER" id="PTHR13800">
    <property type="entry name" value="TRANSIENT RECEPTOR POTENTIAL CATION CHANNEL, SUBFAMILY M, MEMBER 6"/>
    <property type="match status" value="1"/>
</dbReference>
<evidence type="ECO:0000256" key="1">
    <source>
        <dbReference type="ARBA" id="ARBA00004141"/>
    </source>
</evidence>
<dbReference type="AlphaFoldDB" id="A0A914D7I8"/>
<dbReference type="InterPro" id="IPR041491">
    <property type="entry name" value="TRPM_SLOG"/>
</dbReference>
<evidence type="ECO:0000256" key="5">
    <source>
        <dbReference type="ARBA" id="ARBA00023065"/>
    </source>
</evidence>
<keyword evidence="5" id="KW-0406">Ion transport</keyword>
<keyword evidence="11" id="KW-1185">Reference proteome</keyword>
<dbReference type="Proteomes" id="UP000887540">
    <property type="component" value="Unplaced"/>
</dbReference>
<feature type="domain" description="TRPM SLOG" evidence="9">
    <location>
        <begin position="86"/>
        <end position="353"/>
    </location>
</feature>
<feature type="region of interest" description="Disordered" evidence="8">
    <location>
        <begin position="657"/>
        <end position="725"/>
    </location>
</feature>
<evidence type="ECO:0000259" key="10">
    <source>
        <dbReference type="Pfam" id="PF25508"/>
    </source>
</evidence>
<keyword evidence="4" id="KW-1133">Transmembrane helix</keyword>
<dbReference type="WBParaSite" id="ACRNAN_scaffold2034.g11042.t1">
    <property type="protein sequence ID" value="ACRNAN_scaffold2034.g11042.t1"/>
    <property type="gene ID" value="ACRNAN_scaffold2034.g11042"/>
</dbReference>
<dbReference type="GO" id="GO:0005886">
    <property type="term" value="C:plasma membrane"/>
    <property type="evidence" value="ECO:0007669"/>
    <property type="project" value="TreeGrafter"/>
</dbReference>
<evidence type="ECO:0000256" key="4">
    <source>
        <dbReference type="ARBA" id="ARBA00022989"/>
    </source>
</evidence>
<dbReference type="GO" id="GO:0030001">
    <property type="term" value="P:metal ion transport"/>
    <property type="evidence" value="ECO:0007669"/>
    <property type="project" value="TreeGrafter"/>
</dbReference>
<reference evidence="12" key="1">
    <citation type="submission" date="2022-11" db="UniProtKB">
        <authorList>
            <consortium name="WormBaseParasite"/>
        </authorList>
    </citation>
    <scope>IDENTIFICATION</scope>
</reference>
<dbReference type="GO" id="GO:0005261">
    <property type="term" value="F:monoatomic cation channel activity"/>
    <property type="evidence" value="ECO:0007669"/>
    <property type="project" value="TreeGrafter"/>
</dbReference>
<accession>A0A914D7I8</accession>
<organism evidence="11 12">
    <name type="scientific">Acrobeloides nanus</name>
    <dbReference type="NCBI Taxonomy" id="290746"/>
    <lineage>
        <taxon>Eukaryota</taxon>
        <taxon>Metazoa</taxon>
        <taxon>Ecdysozoa</taxon>
        <taxon>Nematoda</taxon>
        <taxon>Chromadorea</taxon>
        <taxon>Rhabditida</taxon>
        <taxon>Tylenchina</taxon>
        <taxon>Cephalobomorpha</taxon>
        <taxon>Cephaloboidea</taxon>
        <taxon>Cephalobidae</taxon>
        <taxon>Acrobeloides</taxon>
    </lineage>
</organism>
<dbReference type="PANTHER" id="PTHR13800:SF10">
    <property type="entry name" value="GTL-1"/>
    <property type="match status" value="1"/>
</dbReference>
<evidence type="ECO:0000256" key="3">
    <source>
        <dbReference type="ARBA" id="ARBA00022692"/>
    </source>
</evidence>
<protein>
    <submittedName>
        <fullName evidence="12">TRPM SLOG domain-containing protein</fullName>
    </submittedName>
</protein>
<keyword evidence="6" id="KW-0472">Membrane</keyword>